<feature type="compositionally biased region" description="Low complexity" evidence="1">
    <location>
        <begin position="168"/>
        <end position="180"/>
    </location>
</feature>
<dbReference type="PANTHER" id="PTHR36801:SF3">
    <property type="entry name" value="OS06G0150300 PROTEIN"/>
    <property type="match status" value="1"/>
</dbReference>
<protein>
    <submittedName>
        <fullName evidence="3">Uncharacterized protein</fullName>
    </submittedName>
</protein>
<keyword evidence="4" id="KW-1185">Reference proteome</keyword>
<accession>A0A9D5CFP4</accession>
<dbReference type="EMBL" id="JAGGNH010000005">
    <property type="protein sequence ID" value="KAJ0971335.1"/>
    <property type="molecule type" value="Genomic_DNA"/>
</dbReference>
<keyword evidence="2" id="KW-0812">Transmembrane</keyword>
<sequence>MPSETIPPFQPSLALPLVAGVAILAALCASHHRKSPAKNRLIPPPIHESSKNSNQELSPPTQPCKTLSEAPAKPGLRPSSSASKRKLSMSLSVRIPEGLQRVKLRKREKQEKDEEEEEDQESLWKKTIILGDRCRIPSDEEGEAVVFDRRGNRVRNYRPRTPRSLPVSRSNSFMSSSDDV</sequence>
<evidence type="ECO:0000256" key="1">
    <source>
        <dbReference type="SAM" id="MobiDB-lite"/>
    </source>
</evidence>
<feature type="compositionally biased region" description="Basic residues" evidence="1">
    <location>
        <begin position="152"/>
        <end position="161"/>
    </location>
</feature>
<dbReference type="OrthoDB" id="1703859at2759"/>
<feature type="region of interest" description="Disordered" evidence="1">
    <location>
        <begin position="149"/>
        <end position="180"/>
    </location>
</feature>
<feature type="transmembrane region" description="Helical" evidence="2">
    <location>
        <begin position="12"/>
        <end position="30"/>
    </location>
</feature>
<name>A0A9D5CFP4_9LILI</name>
<feature type="region of interest" description="Disordered" evidence="1">
    <location>
        <begin position="33"/>
        <end position="122"/>
    </location>
</feature>
<comment type="caution">
    <text evidence="3">The sequence shown here is derived from an EMBL/GenBank/DDBJ whole genome shotgun (WGS) entry which is preliminary data.</text>
</comment>
<organism evidence="3 4">
    <name type="scientific">Dioscorea zingiberensis</name>
    <dbReference type="NCBI Taxonomy" id="325984"/>
    <lineage>
        <taxon>Eukaryota</taxon>
        <taxon>Viridiplantae</taxon>
        <taxon>Streptophyta</taxon>
        <taxon>Embryophyta</taxon>
        <taxon>Tracheophyta</taxon>
        <taxon>Spermatophyta</taxon>
        <taxon>Magnoliopsida</taxon>
        <taxon>Liliopsida</taxon>
        <taxon>Dioscoreales</taxon>
        <taxon>Dioscoreaceae</taxon>
        <taxon>Dioscorea</taxon>
    </lineage>
</organism>
<evidence type="ECO:0000313" key="3">
    <source>
        <dbReference type="EMBL" id="KAJ0971335.1"/>
    </source>
</evidence>
<reference evidence="3" key="2">
    <citation type="journal article" date="2022" name="Hortic Res">
        <title>The genome of Dioscorea zingiberensis sheds light on the biosynthesis, origin and evolution of the medicinally important diosgenin saponins.</title>
        <authorList>
            <person name="Li Y."/>
            <person name="Tan C."/>
            <person name="Li Z."/>
            <person name="Guo J."/>
            <person name="Li S."/>
            <person name="Chen X."/>
            <person name="Wang C."/>
            <person name="Dai X."/>
            <person name="Yang H."/>
            <person name="Song W."/>
            <person name="Hou L."/>
            <person name="Xu J."/>
            <person name="Tong Z."/>
            <person name="Xu A."/>
            <person name="Yuan X."/>
            <person name="Wang W."/>
            <person name="Yang Q."/>
            <person name="Chen L."/>
            <person name="Sun Z."/>
            <person name="Wang K."/>
            <person name="Pan B."/>
            <person name="Chen J."/>
            <person name="Bao Y."/>
            <person name="Liu F."/>
            <person name="Qi X."/>
            <person name="Gang D.R."/>
            <person name="Wen J."/>
            <person name="Li J."/>
        </authorList>
    </citation>
    <scope>NUCLEOTIDE SEQUENCE</scope>
    <source>
        <strain evidence="3">Dzin_1.0</strain>
    </source>
</reference>
<evidence type="ECO:0000313" key="4">
    <source>
        <dbReference type="Proteomes" id="UP001085076"/>
    </source>
</evidence>
<proteinExistence type="predicted"/>
<gene>
    <name evidence="3" type="ORF">J5N97_019294</name>
</gene>
<dbReference type="Proteomes" id="UP001085076">
    <property type="component" value="Miscellaneous, Linkage group lg05"/>
</dbReference>
<keyword evidence="2" id="KW-0472">Membrane</keyword>
<dbReference type="PANTHER" id="PTHR36801">
    <property type="entry name" value="OS06G0150200 PROTEIN"/>
    <property type="match status" value="1"/>
</dbReference>
<feature type="compositionally biased region" description="Polar residues" evidence="1">
    <location>
        <begin position="51"/>
        <end position="65"/>
    </location>
</feature>
<dbReference type="AlphaFoldDB" id="A0A9D5CFP4"/>
<reference evidence="3" key="1">
    <citation type="submission" date="2021-03" db="EMBL/GenBank/DDBJ databases">
        <authorList>
            <person name="Li Z."/>
            <person name="Yang C."/>
        </authorList>
    </citation>
    <scope>NUCLEOTIDE SEQUENCE</scope>
    <source>
        <strain evidence="3">Dzin_1.0</strain>
        <tissue evidence="3">Leaf</tissue>
    </source>
</reference>
<evidence type="ECO:0000256" key="2">
    <source>
        <dbReference type="SAM" id="Phobius"/>
    </source>
</evidence>
<keyword evidence="2" id="KW-1133">Transmembrane helix</keyword>